<dbReference type="AlphaFoldDB" id="A0A3B0SXB1"/>
<dbReference type="InterPro" id="IPR013766">
    <property type="entry name" value="Thioredoxin_domain"/>
</dbReference>
<accession>A0A3B0SXB1</accession>
<name>A0A3B0SXB1_9ZZZZ</name>
<dbReference type="PANTHER" id="PTHR13887">
    <property type="entry name" value="GLUTATHIONE S-TRANSFERASE KAPPA"/>
    <property type="match status" value="1"/>
</dbReference>
<protein>
    <submittedName>
        <fullName evidence="7">Periplasmic thiol:disulfide interchange protein DsbA</fullName>
    </submittedName>
</protein>
<keyword evidence="4" id="KW-1015">Disulfide bond</keyword>
<dbReference type="PANTHER" id="PTHR13887:SF14">
    <property type="entry name" value="DISULFIDE BOND FORMATION PROTEIN D"/>
    <property type="match status" value="1"/>
</dbReference>
<evidence type="ECO:0000256" key="3">
    <source>
        <dbReference type="ARBA" id="ARBA00023002"/>
    </source>
</evidence>
<evidence type="ECO:0000256" key="2">
    <source>
        <dbReference type="ARBA" id="ARBA00022729"/>
    </source>
</evidence>
<dbReference type="InterPro" id="IPR036249">
    <property type="entry name" value="Thioredoxin-like_sf"/>
</dbReference>
<sequence>MKKPNRRIILGAVAALTLITGVTACGENTGTNGRSAIERADDYGMGEVNAPVTIVEYASLTCPHCATFHQTIFPELKSKYIDTGKVRFVFRQFPTAPARLAVGGEAIASADNYFELLDLLFEKQRFWVYSQNPGQALRDIGATVGITPEEFEACIADKENVTRIQEVGNHAIETWGIRGTPSFIINGELAENMATIDDFIAKLDPLLGETTITEEGKK</sequence>
<dbReference type="PROSITE" id="PS51257">
    <property type="entry name" value="PROKAR_LIPOPROTEIN"/>
    <property type="match status" value="1"/>
</dbReference>
<dbReference type="GO" id="GO:0016491">
    <property type="term" value="F:oxidoreductase activity"/>
    <property type="evidence" value="ECO:0007669"/>
    <property type="project" value="UniProtKB-KW"/>
</dbReference>
<dbReference type="SUPFAM" id="SSF52833">
    <property type="entry name" value="Thioredoxin-like"/>
    <property type="match status" value="1"/>
</dbReference>
<dbReference type="Pfam" id="PF13462">
    <property type="entry name" value="Thioredoxin_4"/>
    <property type="match status" value="1"/>
</dbReference>
<reference evidence="7" key="1">
    <citation type="submission" date="2018-06" db="EMBL/GenBank/DDBJ databases">
        <authorList>
            <person name="Zhirakovskaya E."/>
        </authorList>
    </citation>
    <scope>NUCLEOTIDE SEQUENCE</scope>
</reference>
<dbReference type="EMBL" id="UOEE01000311">
    <property type="protein sequence ID" value="VAW01114.1"/>
    <property type="molecule type" value="Genomic_DNA"/>
</dbReference>
<keyword evidence="5" id="KW-0676">Redox-active center</keyword>
<evidence type="ECO:0000256" key="1">
    <source>
        <dbReference type="ARBA" id="ARBA00005791"/>
    </source>
</evidence>
<evidence type="ECO:0000313" key="7">
    <source>
        <dbReference type="EMBL" id="VAW01114.1"/>
    </source>
</evidence>
<gene>
    <name evidence="7" type="ORF">MNBD_ALPHA06-1029</name>
</gene>
<evidence type="ECO:0000256" key="4">
    <source>
        <dbReference type="ARBA" id="ARBA00023157"/>
    </source>
</evidence>
<evidence type="ECO:0000256" key="5">
    <source>
        <dbReference type="ARBA" id="ARBA00023284"/>
    </source>
</evidence>
<dbReference type="InterPro" id="IPR012336">
    <property type="entry name" value="Thioredoxin-like_fold"/>
</dbReference>
<organism evidence="7">
    <name type="scientific">hydrothermal vent metagenome</name>
    <dbReference type="NCBI Taxonomy" id="652676"/>
    <lineage>
        <taxon>unclassified sequences</taxon>
        <taxon>metagenomes</taxon>
        <taxon>ecological metagenomes</taxon>
    </lineage>
</organism>
<keyword evidence="2" id="KW-0732">Signal</keyword>
<proteinExistence type="inferred from homology"/>
<evidence type="ECO:0000259" key="6">
    <source>
        <dbReference type="PROSITE" id="PS51352"/>
    </source>
</evidence>
<keyword evidence="3" id="KW-0560">Oxidoreductase</keyword>
<dbReference type="PROSITE" id="PS51352">
    <property type="entry name" value="THIOREDOXIN_2"/>
    <property type="match status" value="1"/>
</dbReference>
<comment type="similarity">
    <text evidence="1">Belongs to the thioredoxin family. DsbA subfamily.</text>
</comment>
<feature type="domain" description="Thioredoxin" evidence="6">
    <location>
        <begin position="13"/>
        <end position="208"/>
    </location>
</feature>
<dbReference type="Gene3D" id="3.40.30.10">
    <property type="entry name" value="Glutaredoxin"/>
    <property type="match status" value="1"/>
</dbReference>